<evidence type="ECO:0000313" key="2">
    <source>
        <dbReference type="Proteomes" id="UP000318995"/>
    </source>
</evidence>
<keyword evidence="2" id="KW-1185">Reference proteome</keyword>
<reference evidence="1 2" key="1">
    <citation type="submission" date="2019-02" db="EMBL/GenBank/DDBJ databases">
        <title>Deep-cultivation of Planctomycetes and their phenomic and genomic characterization uncovers novel biology.</title>
        <authorList>
            <person name="Wiegand S."/>
            <person name="Jogler M."/>
            <person name="Boedeker C."/>
            <person name="Pinto D."/>
            <person name="Vollmers J."/>
            <person name="Rivas-Marin E."/>
            <person name="Kohn T."/>
            <person name="Peeters S.H."/>
            <person name="Heuer A."/>
            <person name="Rast P."/>
            <person name="Oberbeckmann S."/>
            <person name="Bunk B."/>
            <person name="Jeske O."/>
            <person name="Meyerdierks A."/>
            <person name="Storesund J.E."/>
            <person name="Kallscheuer N."/>
            <person name="Luecker S."/>
            <person name="Lage O.M."/>
            <person name="Pohl T."/>
            <person name="Merkel B.J."/>
            <person name="Hornburger P."/>
            <person name="Mueller R.-W."/>
            <person name="Bruemmer F."/>
            <person name="Labrenz M."/>
            <person name="Spormann A.M."/>
            <person name="Op Den Camp H."/>
            <person name="Overmann J."/>
            <person name="Amann R."/>
            <person name="Jetten M.S.M."/>
            <person name="Mascher T."/>
            <person name="Medema M.H."/>
            <person name="Devos D.P."/>
            <person name="Kaster A.-K."/>
            <person name="Ovreas L."/>
            <person name="Rohde M."/>
            <person name="Galperin M.Y."/>
            <person name="Jogler C."/>
        </authorList>
    </citation>
    <scope>NUCLEOTIDE SEQUENCE [LARGE SCALE GENOMIC DNA]</scope>
    <source>
        <strain evidence="1 2">Pla111</strain>
    </source>
</reference>
<proteinExistence type="predicted"/>
<evidence type="ECO:0000313" key="1">
    <source>
        <dbReference type="EMBL" id="TWT41374.1"/>
    </source>
</evidence>
<protein>
    <submittedName>
        <fullName evidence="1">Uncharacterized protein</fullName>
    </submittedName>
</protein>
<sequence>MTAYRDKLPFTAWYDDPLDFTPKVGAVYVARDQGIEDRASHSARLQGLANVTYASVVAEERTSVTLRVGASGVQVYPLRSTGQLGKFWAQFTGCAAYIDITGLRHHVWMPLLRTALFADVKTHVVYVEPREYQASVNPTEGQIYDLSEKIEGVEPIPGLASFSRVTDSMVFAPLLGFEGTRVAHLLEQIQPAVDRVFPVIGVPGFRAEYPFSTYLGNRVALQQSDSWRQVRFADASCPFSLFWTLEKLASEESGCHIKVAPVGTKPHAVGALLFVVGNTAQREIVYDHPIRKAKRTTGASRLLVYDIDGFLSP</sequence>
<accession>A0A5C5VRV1</accession>
<dbReference type="Proteomes" id="UP000318995">
    <property type="component" value="Unassembled WGS sequence"/>
</dbReference>
<comment type="caution">
    <text evidence="1">The sequence shown here is derived from an EMBL/GenBank/DDBJ whole genome shotgun (WGS) entry which is preliminary data.</text>
</comment>
<dbReference type="EMBL" id="SJPH01000009">
    <property type="protein sequence ID" value="TWT41374.1"/>
    <property type="molecule type" value="Genomic_DNA"/>
</dbReference>
<organism evidence="1 2">
    <name type="scientific">Botrimarina hoheduenensis</name>
    <dbReference type="NCBI Taxonomy" id="2528000"/>
    <lineage>
        <taxon>Bacteria</taxon>
        <taxon>Pseudomonadati</taxon>
        <taxon>Planctomycetota</taxon>
        <taxon>Planctomycetia</taxon>
        <taxon>Pirellulales</taxon>
        <taxon>Lacipirellulaceae</taxon>
        <taxon>Botrimarina</taxon>
    </lineage>
</organism>
<gene>
    <name evidence="1" type="ORF">Pla111_30880</name>
</gene>
<name>A0A5C5VRV1_9BACT</name>
<dbReference type="AlphaFoldDB" id="A0A5C5VRV1"/>